<protein>
    <submittedName>
        <fullName evidence="1">Uncharacterized protein</fullName>
    </submittedName>
</protein>
<dbReference type="EMBL" id="JAHQIW010003636">
    <property type="protein sequence ID" value="KAJ1359492.1"/>
    <property type="molecule type" value="Genomic_DNA"/>
</dbReference>
<reference evidence="1" key="1">
    <citation type="submission" date="2021-06" db="EMBL/GenBank/DDBJ databases">
        <title>Parelaphostrongylus tenuis whole genome reference sequence.</title>
        <authorList>
            <person name="Garwood T.J."/>
            <person name="Larsen P.A."/>
            <person name="Fountain-Jones N.M."/>
            <person name="Garbe J.R."/>
            <person name="Macchietto M.G."/>
            <person name="Kania S.A."/>
            <person name="Gerhold R.W."/>
            <person name="Richards J.E."/>
            <person name="Wolf T.M."/>
        </authorList>
    </citation>
    <scope>NUCLEOTIDE SEQUENCE</scope>
    <source>
        <strain evidence="1">MNPRO001-30</strain>
        <tissue evidence="1">Meninges</tissue>
    </source>
</reference>
<organism evidence="1 2">
    <name type="scientific">Parelaphostrongylus tenuis</name>
    <name type="common">Meningeal worm</name>
    <dbReference type="NCBI Taxonomy" id="148309"/>
    <lineage>
        <taxon>Eukaryota</taxon>
        <taxon>Metazoa</taxon>
        <taxon>Ecdysozoa</taxon>
        <taxon>Nematoda</taxon>
        <taxon>Chromadorea</taxon>
        <taxon>Rhabditida</taxon>
        <taxon>Rhabditina</taxon>
        <taxon>Rhabditomorpha</taxon>
        <taxon>Strongyloidea</taxon>
        <taxon>Metastrongylidae</taxon>
        <taxon>Parelaphostrongylus</taxon>
    </lineage>
</organism>
<comment type="caution">
    <text evidence="1">The sequence shown here is derived from an EMBL/GenBank/DDBJ whole genome shotgun (WGS) entry which is preliminary data.</text>
</comment>
<evidence type="ECO:0000313" key="1">
    <source>
        <dbReference type="EMBL" id="KAJ1359492.1"/>
    </source>
</evidence>
<evidence type="ECO:0000313" key="2">
    <source>
        <dbReference type="Proteomes" id="UP001196413"/>
    </source>
</evidence>
<gene>
    <name evidence="1" type="ORF">KIN20_018245</name>
</gene>
<sequence length="108" mass="12567">MSVLNVRGLRERQFHKRSFCLKICYRESFAMRIALRFVNRYLLRKNFSQNCSCDSGVLAIVAALEIRREPNSSRASQEIGAFTKIFLQLVVPMQSIFIQDLTEIFSSR</sequence>
<keyword evidence="2" id="KW-1185">Reference proteome</keyword>
<proteinExistence type="predicted"/>
<name>A0AAD5MJ57_PARTN</name>
<dbReference type="AlphaFoldDB" id="A0AAD5MJ57"/>
<accession>A0AAD5MJ57</accession>
<dbReference type="Proteomes" id="UP001196413">
    <property type="component" value="Unassembled WGS sequence"/>
</dbReference>